<dbReference type="GO" id="GO:0004364">
    <property type="term" value="F:glutathione transferase activity"/>
    <property type="evidence" value="ECO:0007669"/>
    <property type="project" value="UniProtKB-EC"/>
</dbReference>
<dbReference type="GO" id="GO:0003677">
    <property type="term" value="F:DNA binding"/>
    <property type="evidence" value="ECO:0007669"/>
    <property type="project" value="UniProtKB-KW"/>
</dbReference>
<dbReference type="Pfam" id="PF13410">
    <property type="entry name" value="GST_C_2"/>
    <property type="match status" value="1"/>
</dbReference>
<keyword evidence="3" id="KW-0808">Transferase</keyword>
<dbReference type="SFLD" id="SFLDG00358">
    <property type="entry name" value="Main_(cytGST)"/>
    <property type="match status" value="1"/>
</dbReference>
<gene>
    <name evidence="12" type="ORF">AYBTSS11_LOCUS22890</name>
</gene>
<accession>A0AA86VJR4</accession>
<evidence type="ECO:0000259" key="10">
    <source>
        <dbReference type="PROSITE" id="PS50405"/>
    </source>
</evidence>
<dbReference type="Gene3D" id="1.20.1050.10">
    <property type="match status" value="1"/>
</dbReference>
<evidence type="ECO:0000259" key="11">
    <source>
        <dbReference type="PROSITE" id="PS51005"/>
    </source>
</evidence>
<dbReference type="SUPFAM" id="SSF52833">
    <property type="entry name" value="Thioredoxin-like"/>
    <property type="match status" value="1"/>
</dbReference>
<dbReference type="EMBL" id="OY731405">
    <property type="protein sequence ID" value="CAJ1970897.1"/>
    <property type="molecule type" value="Genomic_DNA"/>
</dbReference>
<dbReference type="FunFam" id="2.170.150.80:FF:000002">
    <property type="entry name" value="Nac domain-containing protein 86"/>
    <property type="match status" value="1"/>
</dbReference>
<dbReference type="SFLD" id="SFLDG01152">
    <property type="entry name" value="Main.3:_Omega-_and_Tau-like"/>
    <property type="match status" value="1"/>
</dbReference>
<evidence type="ECO:0000256" key="3">
    <source>
        <dbReference type="ARBA" id="ARBA00022679"/>
    </source>
</evidence>
<dbReference type="InterPro" id="IPR045073">
    <property type="entry name" value="Omega/Tau-like"/>
</dbReference>
<dbReference type="CDD" id="cd03058">
    <property type="entry name" value="GST_N_Tau"/>
    <property type="match status" value="1"/>
</dbReference>
<evidence type="ECO:0000256" key="1">
    <source>
        <dbReference type="ARBA" id="ARBA00004123"/>
    </source>
</evidence>
<protein>
    <recommendedName>
        <fullName evidence="2">glutathione transferase</fullName>
        <ecNumber evidence="2">2.5.1.18</ecNumber>
    </recommendedName>
</protein>
<dbReference type="InterPro" id="IPR036249">
    <property type="entry name" value="Thioredoxin-like_sf"/>
</dbReference>
<dbReference type="GO" id="GO:0005737">
    <property type="term" value="C:cytoplasm"/>
    <property type="evidence" value="ECO:0007669"/>
    <property type="project" value="TreeGrafter"/>
</dbReference>
<organism evidence="12 13">
    <name type="scientific">Sphenostylis stenocarpa</name>
    <dbReference type="NCBI Taxonomy" id="92480"/>
    <lineage>
        <taxon>Eukaryota</taxon>
        <taxon>Viridiplantae</taxon>
        <taxon>Streptophyta</taxon>
        <taxon>Embryophyta</taxon>
        <taxon>Tracheophyta</taxon>
        <taxon>Spermatophyta</taxon>
        <taxon>Magnoliopsida</taxon>
        <taxon>eudicotyledons</taxon>
        <taxon>Gunneridae</taxon>
        <taxon>Pentapetalae</taxon>
        <taxon>rosids</taxon>
        <taxon>fabids</taxon>
        <taxon>Fabales</taxon>
        <taxon>Fabaceae</taxon>
        <taxon>Papilionoideae</taxon>
        <taxon>50 kb inversion clade</taxon>
        <taxon>NPAAA clade</taxon>
        <taxon>indigoferoid/millettioid clade</taxon>
        <taxon>Phaseoleae</taxon>
        <taxon>Sphenostylis</taxon>
    </lineage>
</organism>
<feature type="domain" description="NAC" evidence="11">
    <location>
        <begin position="210"/>
        <end position="360"/>
    </location>
</feature>
<dbReference type="PROSITE" id="PS50405">
    <property type="entry name" value="GST_CTER"/>
    <property type="match status" value="1"/>
</dbReference>
<keyword evidence="5" id="KW-0238">DNA-binding</keyword>
<keyword evidence="6" id="KW-0804">Transcription</keyword>
<dbReference type="InterPro" id="IPR010987">
    <property type="entry name" value="Glutathione-S-Trfase_C-like"/>
</dbReference>
<dbReference type="InterPro" id="IPR004045">
    <property type="entry name" value="Glutathione_S-Trfase_N"/>
</dbReference>
<dbReference type="Proteomes" id="UP001189624">
    <property type="component" value="Chromosome 8"/>
</dbReference>
<dbReference type="PANTHER" id="PTHR11260:SF547">
    <property type="entry name" value="GLUTATHIONE S-TRANSFERASE"/>
    <property type="match status" value="1"/>
</dbReference>
<evidence type="ECO:0000256" key="6">
    <source>
        <dbReference type="ARBA" id="ARBA00023163"/>
    </source>
</evidence>
<dbReference type="InterPro" id="IPR036093">
    <property type="entry name" value="NAC_dom_sf"/>
</dbReference>
<dbReference type="AlphaFoldDB" id="A0AA86VJR4"/>
<dbReference type="Gene3D" id="3.40.30.10">
    <property type="entry name" value="Glutaredoxin"/>
    <property type="match status" value="1"/>
</dbReference>
<sequence>MSKGDKVVVLDFWASPFCARVKIALEEKGVSHVDSEEDLFGGKSELLLKSNPIHQKVPVLLHNDKPIAESAIIVSYIDEAWPFNSLLPTLAYDRAQARFWVDYIDKKVFETGRSIWASNGEEREVATRDFFEILTHLEEALGEKNYFGGDAFGYLDIIAIPHSAWFLTYERLGGFKIEDHSPKISAWIKRCLQRESVAKVLPDPEKVYQFALHFRKISTFDPSEPSPGSEKINGRKIELEIIPEVDLYKCEPWDLPGKSLLPGKDLEWYFFSPRDRKYPNGSRTNRATKSGYWKATGKDRKVNSKARAVGMKKTLVYYRGRAPHGSRTNWVMHEYRLDETQCETASGLQDAYALCRVLKKSAVIPPKVEGQYVHVPIVNQITSDQSSSIELYPEGRGEDLDSSNYLTPMDTYSPHNVRNETSLIINGGMKDHEKWSHFSSQDPLFSLPTSSFPHFGAIPYPPSKVDIALECARMQHRFVMPPLEVEDFPQVGMSELKMAQASSSMQGSRTETDILQEILSVAHASKELINQSSYSQEWVGNDYYAPREDDFTFMVGTNYNHSNEMNSVRYVDKAWEDANTRTIEIGDMDEEFKAERMVENLRWVGMSKEDLEKFQQLAMYSASVVDCATVACFFDAHEKKPDPSEKAYPDVLFMSSIDPAQSPSV</sequence>
<dbReference type="SUPFAM" id="SSF101941">
    <property type="entry name" value="NAC domain"/>
    <property type="match status" value="1"/>
</dbReference>
<dbReference type="Pfam" id="PF02365">
    <property type="entry name" value="NAM"/>
    <property type="match status" value="1"/>
</dbReference>
<dbReference type="InterPro" id="IPR003441">
    <property type="entry name" value="NAC-dom"/>
</dbReference>
<keyword evidence="7" id="KW-0539">Nucleus</keyword>
<dbReference type="SFLD" id="SFLDS00019">
    <property type="entry name" value="Glutathione_Transferase_(cytos"/>
    <property type="match status" value="1"/>
</dbReference>
<dbReference type="PROSITE" id="PS50404">
    <property type="entry name" value="GST_NTER"/>
    <property type="match status" value="1"/>
</dbReference>
<feature type="domain" description="GST C-terminal" evidence="10">
    <location>
        <begin position="90"/>
        <end position="210"/>
    </location>
</feature>
<evidence type="ECO:0000256" key="8">
    <source>
        <dbReference type="ARBA" id="ARBA00047960"/>
    </source>
</evidence>
<dbReference type="FunFam" id="1.20.1050.10:FF:000018">
    <property type="entry name" value="Glutathione S-transferase U20"/>
    <property type="match status" value="1"/>
</dbReference>
<dbReference type="FunFam" id="3.40.30.10:FF:000014">
    <property type="entry name" value="Tau class glutathione S-transferase"/>
    <property type="match status" value="1"/>
</dbReference>
<evidence type="ECO:0000256" key="5">
    <source>
        <dbReference type="ARBA" id="ARBA00023125"/>
    </source>
</evidence>
<comment type="catalytic activity">
    <reaction evidence="8">
        <text>RX + glutathione = an S-substituted glutathione + a halide anion + H(+)</text>
        <dbReference type="Rhea" id="RHEA:16437"/>
        <dbReference type="ChEBI" id="CHEBI:15378"/>
        <dbReference type="ChEBI" id="CHEBI:16042"/>
        <dbReference type="ChEBI" id="CHEBI:17792"/>
        <dbReference type="ChEBI" id="CHEBI:57925"/>
        <dbReference type="ChEBI" id="CHEBI:90779"/>
        <dbReference type="EC" id="2.5.1.18"/>
    </reaction>
</comment>
<dbReference type="InterPro" id="IPR036282">
    <property type="entry name" value="Glutathione-S-Trfase_C_sf"/>
</dbReference>
<evidence type="ECO:0000256" key="2">
    <source>
        <dbReference type="ARBA" id="ARBA00012452"/>
    </source>
</evidence>
<dbReference type="GO" id="GO:0006749">
    <property type="term" value="P:glutathione metabolic process"/>
    <property type="evidence" value="ECO:0007669"/>
    <property type="project" value="InterPro"/>
</dbReference>
<comment type="subcellular location">
    <subcellularLocation>
        <location evidence="1">Nucleus</location>
    </subcellularLocation>
</comment>
<dbReference type="InterPro" id="IPR040079">
    <property type="entry name" value="Glutathione_S-Trfase"/>
</dbReference>
<dbReference type="PANTHER" id="PTHR11260">
    <property type="entry name" value="GLUTATHIONE S-TRANSFERASE, GST, SUPERFAMILY, GST DOMAIN CONTAINING"/>
    <property type="match status" value="1"/>
</dbReference>
<dbReference type="GO" id="GO:0006355">
    <property type="term" value="P:regulation of DNA-templated transcription"/>
    <property type="evidence" value="ECO:0007669"/>
    <property type="project" value="InterPro"/>
</dbReference>
<feature type="domain" description="GST N-terminal" evidence="9">
    <location>
        <begin position="5"/>
        <end position="85"/>
    </location>
</feature>
<dbReference type="Gramene" id="rna-AYBTSS11_LOCUS22890">
    <property type="protein sequence ID" value="CAJ1970897.1"/>
    <property type="gene ID" value="gene-AYBTSS11_LOCUS22890"/>
</dbReference>
<dbReference type="CDD" id="cd03185">
    <property type="entry name" value="GST_C_Tau"/>
    <property type="match status" value="1"/>
</dbReference>
<evidence type="ECO:0000259" key="9">
    <source>
        <dbReference type="PROSITE" id="PS50404"/>
    </source>
</evidence>
<dbReference type="InterPro" id="IPR045074">
    <property type="entry name" value="GST_C_Tau"/>
</dbReference>
<evidence type="ECO:0000313" key="12">
    <source>
        <dbReference type="EMBL" id="CAJ1970897.1"/>
    </source>
</evidence>
<dbReference type="SUPFAM" id="SSF47616">
    <property type="entry name" value="GST C-terminal domain-like"/>
    <property type="match status" value="1"/>
</dbReference>
<evidence type="ECO:0000313" key="13">
    <source>
        <dbReference type="Proteomes" id="UP001189624"/>
    </source>
</evidence>
<dbReference type="Pfam" id="PF02798">
    <property type="entry name" value="GST_N"/>
    <property type="match status" value="1"/>
</dbReference>
<dbReference type="GO" id="GO:0005634">
    <property type="term" value="C:nucleus"/>
    <property type="evidence" value="ECO:0007669"/>
    <property type="project" value="UniProtKB-SubCell"/>
</dbReference>
<reference evidence="12" key="1">
    <citation type="submission" date="2023-10" db="EMBL/GenBank/DDBJ databases">
        <authorList>
            <person name="Domelevo Entfellner J.-B."/>
        </authorList>
    </citation>
    <scope>NUCLEOTIDE SEQUENCE</scope>
</reference>
<evidence type="ECO:0000256" key="4">
    <source>
        <dbReference type="ARBA" id="ARBA00023015"/>
    </source>
</evidence>
<dbReference type="Gene3D" id="2.170.150.80">
    <property type="entry name" value="NAC domain"/>
    <property type="match status" value="1"/>
</dbReference>
<name>A0AA86VJR4_9FABA</name>
<keyword evidence="4" id="KW-0805">Transcription regulation</keyword>
<proteinExistence type="predicted"/>
<evidence type="ECO:0000256" key="7">
    <source>
        <dbReference type="ARBA" id="ARBA00023242"/>
    </source>
</evidence>
<dbReference type="EC" id="2.5.1.18" evidence="2"/>
<dbReference type="PROSITE" id="PS51005">
    <property type="entry name" value="NAC"/>
    <property type="match status" value="1"/>
</dbReference>
<keyword evidence="13" id="KW-1185">Reference proteome</keyword>